<evidence type="ECO:0000313" key="2">
    <source>
        <dbReference type="Proteomes" id="UP001607303"/>
    </source>
</evidence>
<reference evidence="1 2" key="1">
    <citation type="journal article" date="2024" name="Ann. Entomol. Soc. Am.">
        <title>Genomic analyses of the southern and eastern yellowjacket wasps (Hymenoptera: Vespidae) reveal evolutionary signatures of social life.</title>
        <authorList>
            <person name="Catto M.A."/>
            <person name="Caine P.B."/>
            <person name="Orr S.E."/>
            <person name="Hunt B.G."/>
            <person name="Goodisman M.A.D."/>
        </authorList>
    </citation>
    <scope>NUCLEOTIDE SEQUENCE [LARGE SCALE GENOMIC DNA]</scope>
    <source>
        <strain evidence="1">232</strain>
        <tissue evidence="1">Head and thorax</tissue>
    </source>
</reference>
<gene>
    <name evidence="1" type="ORF">V1477_005824</name>
</gene>
<dbReference type="Proteomes" id="UP001607303">
    <property type="component" value="Unassembled WGS sequence"/>
</dbReference>
<dbReference type="EMBL" id="JAYRBN010000039">
    <property type="protein sequence ID" value="KAL2745906.1"/>
    <property type="molecule type" value="Genomic_DNA"/>
</dbReference>
<dbReference type="AlphaFoldDB" id="A0ABD2CLN0"/>
<comment type="caution">
    <text evidence="1">The sequence shown here is derived from an EMBL/GenBank/DDBJ whole genome shotgun (WGS) entry which is preliminary data.</text>
</comment>
<keyword evidence="2" id="KW-1185">Reference proteome</keyword>
<organism evidence="1 2">
    <name type="scientific">Vespula maculifrons</name>
    <name type="common">Eastern yellow jacket</name>
    <name type="synonym">Wasp</name>
    <dbReference type="NCBI Taxonomy" id="7453"/>
    <lineage>
        <taxon>Eukaryota</taxon>
        <taxon>Metazoa</taxon>
        <taxon>Ecdysozoa</taxon>
        <taxon>Arthropoda</taxon>
        <taxon>Hexapoda</taxon>
        <taxon>Insecta</taxon>
        <taxon>Pterygota</taxon>
        <taxon>Neoptera</taxon>
        <taxon>Endopterygota</taxon>
        <taxon>Hymenoptera</taxon>
        <taxon>Apocrita</taxon>
        <taxon>Aculeata</taxon>
        <taxon>Vespoidea</taxon>
        <taxon>Vespidae</taxon>
        <taxon>Vespinae</taxon>
        <taxon>Vespula</taxon>
    </lineage>
</organism>
<sequence length="165" mass="19714">MIPSSNSFSFDALGPNKVSFSIFFFFCSIFLNPKKRTSREWSVRVLASYDHHRSGNLNAFQLERTTKVHFFVHVFVIVRRGRSKRSKTKFRLIESTKMFLRRPLYILIDVYILYARTRYFDLSIKYHFLLSLKRTSFGGERVQKYYAKYSRRGLDVITFCTEQND</sequence>
<evidence type="ECO:0000313" key="1">
    <source>
        <dbReference type="EMBL" id="KAL2745906.1"/>
    </source>
</evidence>
<proteinExistence type="predicted"/>
<name>A0ABD2CLN0_VESMC</name>
<protein>
    <submittedName>
        <fullName evidence="1">Uncharacterized protein</fullName>
    </submittedName>
</protein>
<accession>A0ABD2CLN0</accession>